<dbReference type="Gene3D" id="3.90.1200.10">
    <property type="match status" value="1"/>
</dbReference>
<protein>
    <submittedName>
        <fullName evidence="1">Phosphotransferase family enzyme</fullName>
    </submittedName>
</protein>
<dbReference type="InterPro" id="IPR011009">
    <property type="entry name" value="Kinase-like_dom_sf"/>
</dbReference>
<dbReference type="EMBL" id="VFNX01000001">
    <property type="protein sequence ID" value="TQK97532.1"/>
    <property type="molecule type" value="Genomic_DNA"/>
</dbReference>
<dbReference type="GO" id="GO:0016740">
    <property type="term" value="F:transferase activity"/>
    <property type="evidence" value="ECO:0007669"/>
    <property type="project" value="UniProtKB-KW"/>
</dbReference>
<sequence length="362" mass="40143">MPSGTSVRERSLSSRTAHTVRIVRTGSSGALVRIVQRPDGTLVAVKTARNPRVPATQQARARDTIAPYFGARLPEVLFAGHHHGSDTLITRCPSVTTLADAALRPGPTTQAAAVWTEVTEALCQVWQQSARTGFEPALATRKHTLRLERGRHGLHHAAHHLRIPIDGQHHIIVNGTDHGSLDRMLHRLAALRPPTIRVACHGDPQPRNILLDHAEQWHLVDWEWSGHHQDWRMMTSHLVGWWYVESLLASTHGGITPTRSALALSYRSTPPAVLSRWTAPAVRAFRRMSRPAELEEDFSALAVHTAMLLLREIPKVIVEGRHHLFAPLLGEAARILDSAYSDRPHPLLEAFTHPQQTEGSLG</sequence>
<evidence type="ECO:0000313" key="2">
    <source>
        <dbReference type="Proteomes" id="UP000318103"/>
    </source>
</evidence>
<dbReference type="Proteomes" id="UP000318103">
    <property type="component" value="Unassembled WGS sequence"/>
</dbReference>
<accession>A0A542UEN4</accession>
<dbReference type="OrthoDB" id="115252at2"/>
<organism evidence="1 2">
    <name type="scientific">Streptomyces puniciscabiei</name>
    <dbReference type="NCBI Taxonomy" id="164348"/>
    <lineage>
        <taxon>Bacteria</taxon>
        <taxon>Bacillati</taxon>
        <taxon>Actinomycetota</taxon>
        <taxon>Actinomycetes</taxon>
        <taxon>Kitasatosporales</taxon>
        <taxon>Streptomycetaceae</taxon>
        <taxon>Streptomyces</taxon>
    </lineage>
</organism>
<evidence type="ECO:0000313" key="1">
    <source>
        <dbReference type="EMBL" id="TQK97532.1"/>
    </source>
</evidence>
<keyword evidence="2" id="KW-1185">Reference proteome</keyword>
<proteinExistence type="predicted"/>
<reference evidence="1 2" key="1">
    <citation type="submission" date="2019-06" db="EMBL/GenBank/DDBJ databases">
        <title>Sequencing the genomes of 1000 actinobacteria strains.</title>
        <authorList>
            <person name="Klenk H.-P."/>
        </authorList>
    </citation>
    <scope>NUCLEOTIDE SEQUENCE [LARGE SCALE GENOMIC DNA]</scope>
    <source>
        <strain evidence="1 2">DSM 41929</strain>
    </source>
</reference>
<gene>
    <name evidence="1" type="ORF">FB563_2506</name>
</gene>
<dbReference type="RefSeq" id="WP_055704523.1">
    <property type="nucleotide sequence ID" value="NZ_JBPJFI010000001.1"/>
</dbReference>
<dbReference type="SUPFAM" id="SSF56112">
    <property type="entry name" value="Protein kinase-like (PK-like)"/>
    <property type="match status" value="1"/>
</dbReference>
<keyword evidence="1" id="KW-0808">Transferase</keyword>
<name>A0A542UEN4_9ACTN</name>
<dbReference type="AlphaFoldDB" id="A0A542UEN4"/>
<comment type="caution">
    <text evidence="1">The sequence shown here is derived from an EMBL/GenBank/DDBJ whole genome shotgun (WGS) entry which is preliminary data.</text>
</comment>